<keyword evidence="11" id="KW-0411">Iron-sulfur</keyword>
<dbReference type="GO" id="GO:0006284">
    <property type="term" value="P:base-excision repair"/>
    <property type="evidence" value="ECO:0007669"/>
    <property type="project" value="UniProtKB-UniRule"/>
</dbReference>
<dbReference type="GO" id="GO:0046872">
    <property type="term" value="F:metal ion binding"/>
    <property type="evidence" value="ECO:0007669"/>
    <property type="project" value="UniProtKB-UniRule"/>
</dbReference>
<gene>
    <name evidence="16" type="ORF">SAMN05661010_03349</name>
</gene>
<evidence type="ECO:0000256" key="9">
    <source>
        <dbReference type="ARBA" id="ARBA00022801"/>
    </source>
</evidence>
<dbReference type="InterPro" id="IPR015797">
    <property type="entry name" value="NUDIX_hydrolase-like_dom_sf"/>
</dbReference>
<evidence type="ECO:0000259" key="15">
    <source>
        <dbReference type="SMART" id="SM00478"/>
    </source>
</evidence>
<dbReference type="InterPro" id="IPR005760">
    <property type="entry name" value="A/G_AdeGlyc_MutY"/>
</dbReference>
<keyword evidence="8 14" id="KW-0227">DNA damage</keyword>
<evidence type="ECO:0000256" key="13">
    <source>
        <dbReference type="ARBA" id="ARBA00023295"/>
    </source>
</evidence>
<evidence type="ECO:0000256" key="11">
    <source>
        <dbReference type="ARBA" id="ARBA00023014"/>
    </source>
</evidence>
<dbReference type="GO" id="GO:0035485">
    <property type="term" value="F:adenine/guanine mispair binding"/>
    <property type="evidence" value="ECO:0007669"/>
    <property type="project" value="TreeGrafter"/>
</dbReference>
<evidence type="ECO:0000256" key="12">
    <source>
        <dbReference type="ARBA" id="ARBA00023204"/>
    </source>
</evidence>
<evidence type="ECO:0000256" key="7">
    <source>
        <dbReference type="ARBA" id="ARBA00022723"/>
    </source>
</evidence>
<comment type="catalytic activity">
    <reaction evidence="1 14">
        <text>Hydrolyzes free adenine bases from 7,8-dihydro-8-oxoguanine:adenine mismatched double-stranded DNA, leaving an apurinic site.</text>
        <dbReference type="EC" id="3.2.2.31"/>
    </reaction>
</comment>
<keyword evidence="10 14" id="KW-0408">Iron</keyword>
<dbReference type="NCBIfam" id="NF008132">
    <property type="entry name" value="PRK10880.1"/>
    <property type="match status" value="1"/>
</dbReference>
<evidence type="ECO:0000256" key="3">
    <source>
        <dbReference type="ARBA" id="ARBA00008343"/>
    </source>
</evidence>
<name>A0A1G9QE16_9GAMM</name>
<dbReference type="InterPro" id="IPR029119">
    <property type="entry name" value="MutY_C"/>
</dbReference>
<dbReference type="SUPFAM" id="SSF48150">
    <property type="entry name" value="DNA-glycosylase"/>
    <property type="match status" value="1"/>
</dbReference>
<proteinExistence type="inferred from homology"/>
<dbReference type="PANTHER" id="PTHR42944">
    <property type="entry name" value="ADENINE DNA GLYCOSYLASE"/>
    <property type="match status" value="1"/>
</dbReference>
<dbReference type="NCBIfam" id="TIGR01084">
    <property type="entry name" value="mutY"/>
    <property type="match status" value="1"/>
</dbReference>
<comment type="similarity">
    <text evidence="3 14">Belongs to the Nth/MutY family.</text>
</comment>
<dbReference type="CDD" id="cd00056">
    <property type="entry name" value="ENDO3c"/>
    <property type="match status" value="1"/>
</dbReference>
<dbReference type="GO" id="GO:0032357">
    <property type="term" value="F:oxidized purine DNA binding"/>
    <property type="evidence" value="ECO:0007669"/>
    <property type="project" value="TreeGrafter"/>
</dbReference>
<dbReference type="InterPro" id="IPR023170">
    <property type="entry name" value="HhH_base_excis_C"/>
</dbReference>
<dbReference type="AlphaFoldDB" id="A0A1G9QE16"/>
<comment type="cofactor">
    <cofactor evidence="14">
        <name>[4Fe-4S] cluster</name>
        <dbReference type="ChEBI" id="CHEBI:49883"/>
    </cofactor>
    <text evidence="14">Binds 1 [4Fe-4S] cluster.</text>
</comment>
<dbReference type="InterPro" id="IPR003265">
    <property type="entry name" value="HhH-GPD_domain"/>
</dbReference>
<evidence type="ECO:0000313" key="17">
    <source>
        <dbReference type="Proteomes" id="UP000198654"/>
    </source>
</evidence>
<evidence type="ECO:0000313" key="16">
    <source>
        <dbReference type="EMBL" id="SDM09322.1"/>
    </source>
</evidence>
<dbReference type="GO" id="GO:0006298">
    <property type="term" value="P:mismatch repair"/>
    <property type="evidence" value="ECO:0007669"/>
    <property type="project" value="TreeGrafter"/>
</dbReference>
<dbReference type="Gene3D" id="3.90.79.10">
    <property type="entry name" value="Nucleoside Triphosphate Pyrophosphohydrolase"/>
    <property type="match status" value="1"/>
</dbReference>
<dbReference type="FunFam" id="1.10.340.30:FF:000002">
    <property type="entry name" value="Adenine DNA glycosylase"/>
    <property type="match status" value="1"/>
</dbReference>
<evidence type="ECO:0000256" key="10">
    <source>
        <dbReference type="ARBA" id="ARBA00023004"/>
    </source>
</evidence>
<evidence type="ECO:0000256" key="8">
    <source>
        <dbReference type="ARBA" id="ARBA00022763"/>
    </source>
</evidence>
<dbReference type="Pfam" id="PF14815">
    <property type="entry name" value="NUDIX_4"/>
    <property type="match status" value="1"/>
</dbReference>
<reference evidence="16 17" key="1">
    <citation type="submission" date="2016-10" db="EMBL/GenBank/DDBJ databases">
        <authorList>
            <person name="de Groot N.N."/>
        </authorList>
    </citation>
    <scope>NUCLEOTIDE SEQUENCE [LARGE SCALE GENOMIC DNA]</scope>
    <source>
        <strain evidence="16 17">DSM 14789</strain>
    </source>
</reference>
<dbReference type="InterPro" id="IPR044298">
    <property type="entry name" value="MIG/MutY"/>
</dbReference>
<comment type="function">
    <text evidence="2">Adenine glycosylase active on G-A mispairs. MutY also corrects error-prone DNA synthesis past GO lesions which are due to the oxidatively damaged form of guanine: 7,8-dihydro-8-oxoguanine (8-oxo-dGTP).</text>
</comment>
<accession>A0A1G9QE16</accession>
<dbReference type="GO" id="GO:0034039">
    <property type="term" value="F:8-oxo-7,8-dihydroguanine DNA N-glycosylase activity"/>
    <property type="evidence" value="ECO:0007669"/>
    <property type="project" value="TreeGrafter"/>
</dbReference>
<keyword evidence="17" id="KW-1185">Reference proteome</keyword>
<evidence type="ECO:0000256" key="6">
    <source>
        <dbReference type="ARBA" id="ARBA00022485"/>
    </source>
</evidence>
<dbReference type="SMART" id="SM00478">
    <property type="entry name" value="ENDO3c"/>
    <property type="match status" value="1"/>
</dbReference>
<dbReference type="EMBL" id="FNGI01000011">
    <property type="protein sequence ID" value="SDM09322.1"/>
    <property type="molecule type" value="Genomic_DNA"/>
</dbReference>
<dbReference type="SUPFAM" id="SSF55811">
    <property type="entry name" value="Nudix"/>
    <property type="match status" value="1"/>
</dbReference>
<evidence type="ECO:0000256" key="1">
    <source>
        <dbReference type="ARBA" id="ARBA00000843"/>
    </source>
</evidence>
<dbReference type="Proteomes" id="UP000198654">
    <property type="component" value="Unassembled WGS sequence"/>
</dbReference>
<sequence>MTQAHAIDLSPDAFQSRLFDWFDRHGRKTLPWQHDKTPYRVWVSEIMLQQTQVATVIPYFERFMARFPSVVHLAAANQDEVLHLWTGLGYYARARNLHRAAQVVVAEHDGEFPVHSLDAMAALPGIGRSTAGAIISISTGRRAVILDGNVKRVLARLHGVEGWPGRTVVQRELWRLAERYTPSERLPDYSQAMMDLGATLCTRGKPSCLICPFADVCIAHARGEERRFPEAKPKKALPERHTRMLLLCDGDGHVLLEQRPPSGLWGGLWCLPQFDDDTALRDWLALHAPKARLDPSWQPFTHTFSHFRLHITPQPVMLGREATHVGESGRLWYNPRSPASIGLAAPVKALLETLAQHPMHAKEDAK</sequence>
<keyword evidence="7" id="KW-0479">Metal-binding</keyword>
<evidence type="ECO:0000256" key="14">
    <source>
        <dbReference type="RuleBase" id="RU365096"/>
    </source>
</evidence>
<dbReference type="GO" id="GO:0051539">
    <property type="term" value="F:4 iron, 4 sulfur cluster binding"/>
    <property type="evidence" value="ECO:0007669"/>
    <property type="project" value="UniProtKB-UniRule"/>
</dbReference>
<organism evidence="16 17">
    <name type="scientific">Modicisalibacter muralis</name>
    <dbReference type="NCBI Taxonomy" id="119000"/>
    <lineage>
        <taxon>Bacteria</taxon>
        <taxon>Pseudomonadati</taxon>
        <taxon>Pseudomonadota</taxon>
        <taxon>Gammaproteobacteria</taxon>
        <taxon>Oceanospirillales</taxon>
        <taxon>Halomonadaceae</taxon>
        <taxon>Modicisalibacter</taxon>
    </lineage>
</organism>
<dbReference type="RefSeq" id="WP_089730410.1">
    <property type="nucleotide sequence ID" value="NZ_FNGI01000011.1"/>
</dbReference>
<dbReference type="InterPro" id="IPR011257">
    <property type="entry name" value="DNA_glycosylase"/>
</dbReference>
<dbReference type="Gene3D" id="1.10.1670.10">
    <property type="entry name" value="Helix-hairpin-Helix base-excision DNA repair enzymes (C-terminal)"/>
    <property type="match status" value="1"/>
</dbReference>
<keyword evidence="9" id="KW-0378">Hydrolase</keyword>
<protein>
    <recommendedName>
        <fullName evidence="5 14">Adenine DNA glycosylase</fullName>
        <ecNumber evidence="4 14">3.2.2.31</ecNumber>
    </recommendedName>
</protein>
<feature type="domain" description="HhH-GPD" evidence="15">
    <location>
        <begin position="47"/>
        <end position="199"/>
    </location>
</feature>
<dbReference type="CDD" id="cd03431">
    <property type="entry name" value="NUDIX_DNA_Glycosylase_C-MutY"/>
    <property type="match status" value="1"/>
</dbReference>
<dbReference type="EC" id="3.2.2.31" evidence="4 14"/>
<keyword evidence="13 14" id="KW-0326">Glycosidase</keyword>
<dbReference type="STRING" id="119000.SAMN05661010_03349"/>
<dbReference type="GO" id="GO:0000701">
    <property type="term" value="F:purine-specific mismatch base pair DNA N-glycosylase activity"/>
    <property type="evidence" value="ECO:0007669"/>
    <property type="project" value="UniProtKB-EC"/>
</dbReference>
<dbReference type="OrthoDB" id="9802365at2"/>
<evidence type="ECO:0000256" key="4">
    <source>
        <dbReference type="ARBA" id="ARBA00012045"/>
    </source>
</evidence>
<dbReference type="Gene3D" id="1.10.340.30">
    <property type="entry name" value="Hypothetical protein, domain 2"/>
    <property type="match status" value="1"/>
</dbReference>
<evidence type="ECO:0000256" key="5">
    <source>
        <dbReference type="ARBA" id="ARBA00022023"/>
    </source>
</evidence>
<keyword evidence="6" id="KW-0004">4Fe-4S</keyword>
<evidence type="ECO:0000256" key="2">
    <source>
        <dbReference type="ARBA" id="ARBA00002933"/>
    </source>
</evidence>
<keyword evidence="12" id="KW-0234">DNA repair</keyword>
<dbReference type="Pfam" id="PF00730">
    <property type="entry name" value="HhH-GPD"/>
    <property type="match status" value="1"/>
</dbReference>
<dbReference type="PANTHER" id="PTHR42944:SF1">
    <property type="entry name" value="ADENINE DNA GLYCOSYLASE"/>
    <property type="match status" value="1"/>
</dbReference>